<comment type="caution">
    <text evidence="4">The sequence shown here is derived from an EMBL/GenBank/DDBJ whole genome shotgun (WGS) entry which is preliminary data.</text>
</comment>
<dbReference type="Proteomes" id="UP001500503">
    <property type="component" value="Unassembled WGS sequence"/>
</dbReference>
<dbReference type="EMBL" id="BAABHF010000035">
    <property type="protein sequence ID" value="GAA4504682.1"/>
    <property type="molecule type" value="Genomic_DNA"/>
</dbReference>
<dbReference type="CDD" id="cd04301">
    <property type="entry name" value="NAT_SF"/>
    <property type="match status" value="1"/>
</dbReference>
<dbReference type="PROSITE" id="PS51186">
    <property type="entry name" value="GNAT"/>
    <property type="match status" value="1"/>
</dbReference>
<proteinExistence type="predicted"/>
<evidence type="ECO:0000313" key="4">
    <source>
        <dbReference type="EMBL" id="GAA4504682.1"/>
    </source>
</evidence>
<sequence>MPETPGSPAARRDPTGRTTTVNTQVRIIVCREEDVDRLELRIPSPGENRLHARRFGRQQEGLSTYLVAWLNDVPVGSGEIRWGGCAAAEVQAAYPGCPEVNGLSVWPPELRSQGIGTALLRAAEQRVREHGDALIGLGVNDDNPAAAALYLRLGYQETGCHYLDRYDYLDADGARHQAADPSRFLVKPVDGGTTMT</sequence>
<keyword evidence="2" id="KW-0012">Acyltransferase</keyword>
<accession>A0ABP8QKS7</accession>
<reference evidence="5" key="1">
    <citation type="journal article" date="2019" name="Int. J. Syst. Evol. Microbiol.">
        <title>The Global Catalogue of Microorganisms (GCM) 10K type strain sequencing project: providing services to taxonomists for standard genome sequencing and annotation.</title>
        <authorList>
            <consortium name="The Broad Institute Genomics Platform"/>
            <consortium name="The Broad Institute Genome Sequencing Center for Infectious Disease"/>
            <person name="Wu L."/>
            <person name="Ma J."/>
        </authorList>
    </citation>
    <scope>NUCLEOTIDE SEQUENCE [LARGE SCALE GENOMIC DNA]</scope>
    <source>
        <strain evidence="5">JCM 17933</strain>
    </source>
</reference>
<evidence type="ECO:0000313" key="5">
    <source>
        <dbReference type="Proteomes" id="UP001500503"/>
    </source>
</evidence>
<dbReference type="PANTHER" id="PTHR43877">
    <property type="entry name" value="AMINOALKYLPHOSPHONATE N-ACETYLTRANSFERASE-RELATED-RELATED"/>
    <property type="match status" value="1"/>
</dbReference>
<evidence type="ECO:0000256" key="1">
    <source>
        <dbReference type="ARBA" id="ARBA00022679"/>
    </source>
</evidence>
<protein>
    <recommendedName>
        <fullName evidence="3">N-acetyltransferase domain-containing protein</fullName>
    </recommendedName>
</protein>
<gene>
    <name evidence="4" type="ORF">GCM10023191_059370</name>
</gene>
<dbReference type="InterPro" id="IPR016181">
    <property type="entry name" value="Acyl_CoA_acyltransferase"/>
</dbReference>
<dbReference type="Pfam" id="PF00583">
    <property type="entry name" value="Acetyltransf_1"/>
    <property type="match status" value="1"/>
</dbReference>
<keyword evidence="1" id="KW-0808">Transferase</keyword>
<dbReference type="Gene3D" id="3.40.630.30">
    <property type="match status" value="1"/>
</dbReference>
<name>A0ABP8QKS7_9ACTN</name>
<evidence type="ECO:0000256" key="2">
    <source>
        <dbReference type="ARBA" id="ARBA00023315"/>
    </source>
</evidence>
<evidence type="ECO:0000259" key="3">
    <source>
        <dbReference type="PROSITE" id="PS51186"/>
    </source>
</evidence>
<keyword evidence="5" id="KW-1185">Reference proteome</keyword>
<dbReference type="InterPro" id="IPR050832">
    <property type="entry name" value="Bact_Acetyltransf"/>
</dbReference>
<dbReference type="InterPro" id="IPR000182">
    <property type="entry name" value="GNAT_dom"/>
</dbReference>
<feature type="domain" description="N-acetyltransferase" evidence="3">
    <location>
        <begin position="25"/>
        <end position="172"/>
    </location>
</feature>
<organism evidence="4 5">
    <name type="scientific">Actinoallomurus oryzae</name>
    <dbReference type="NCBI Taxonomy" id="502180"/>
    <lineage>
        <taxon>Bacteria</taxon>
        <taxon>Bacillati</taxon>
        <taxon>Actinomycetota</taxon>
        <taxon>Actinomycetes</taxon>
        <taxon>Streptosporangiales</taxon>
        <taxon>Thermomonosporaceae</taxon>
        <taxon>Actinoallomurus</taxon>
    </lineage>
</organism>
<dbReference type="SUPFAM" id="SSF55729">
    <property type="entry name" value="Acyl-CoA N-acyltransferases (Nat)"/>
    <property type="match status" value="1"/>
</dbReference>